<sequence length="124" mass="14266">MPSLGNHDPKSLVKATKDDINAARRLAETVITVDGMKLQFDNISRQRLKDVISGMGEDQVNWRMYDNEVIAFFKDDLQALFDKAESMMGEHTLKIFQRADRLKERLDAGDFVTLADLRLEAWTY</sequence>
<organism evidence="2 3">
    <name type="scientific">Ectopseudomonas mendocina</name>
    <name type="common">Pseudomonas mendocina</name>
    <dbReference type="NCBI Taxonomy" id="300"/>
    <lineage>
        <taxon>Bacteria</taxon>
        <taxon>Pseudomonadati</taxon>
        <taxon>Pseudomonadota</taxon>
        <taxon>Gammaproteobacteria</taxon>
        <taxon>Pseudomonadales</taxon>
        <taxon>Pseudomonadaceae</taxon>
        <taxon>Ectopseudomonas</taxon>
    </lineage>
</organism>
<name>A0A379PP10_ECTME</name>
<dbReference type="Pfam" id="PF14301">
    <property type="entry name" value="DUF4376"/>
    <property type="match status" value="1"/>
</dbReference>
<evidence type="ECO:0000313" key="2">
    <source>
        <dbReference type="EMBL" id="SUE95809.1"/>
    </source>
</evidence>
<reference evidence="2 3" key="1">
    <citation type="submission" date="2018-06" db="EMBL/GenBank/DDBJ databases">
        <authorList>
            <consortium name="Pathogen Informatics"/>
            <person name="Doyle S."/>
        </authorList>
    </citation>
    <scope>NUCLEOTIDE SEQUENCE [LARGE SCALE GENOMIC DNA]</scope>
    <source>
        <strain evidence="2 3">NCTC10899</strain>
    </source>
</reference>
<protein>
    <recommendedName>
        <fullName evidence="1">DUF4376 domain-containing protein</fullName>
    </recommendedName>
</protein>
<evidence type="ECO:0000313" key="3">
    <source>
        <dbReference type="Proteomes" id="UP000254260"/>
    </source>
</evidence>
<dbReference type="RefSeq" id="WP_115292667.1">
    <property type="nucleotide sequence ID" value="NZ_UGUU01000002.1"/>
</dbReference>
<evidence type="ECO:0000259" key="1">
    <source>
        <dbReference type="Pfam" id="PF14301"/>
    </source>
</evidence>
<gene>
    <name evidence="2" type="ORF">NCTC10899_05050</name>
</gene>
<proteinExistence type="predicted"/>
<dbReference type="Proteomes" id="UP000254260">
    <property type="component" value="Unassembled WGS sequence"/>
</dbReference>
<feature type="domain" description="DUF4376" evidence="1">
    <location>
        <begin position="15"/>
        <end position="110"/>
    </location>
</feature>
<dbReference type="AlphaFoldDB" id="A0A379PP10"/>
<dbReference type="InterPro" id="IPR025484">
    <property type="entry name" value="DUF4376"/>
</dbReference>
<dbReference type="EMBL" id="UGUU01000002">
    <property type="protein sequence ID" value="SUE95809.1"/>
    <property type="molecule type" value="Genomic_DNA"/>
</dbReference>
<accession>A0A379PP10</accession>